<dbReference type="InterPro" id="IPR002508">
    <property type="entry name" value="MurNAc-LAA_cat"/>
</dbReference>
<dbReference type="CDD" id="cd02696">
    <property type="entry name" value="MurNAc-LAA"/>
    <property type="match status" value="1"/>
</dbReference>
<dbReference type="InterPro" id="IPR050695">
    <property type="entry name" value="N-acetylmuramoyl_amidase_3"/>
</dbReference>
<dbReference type="EMBL" id="JAMPKK010000003">
    <property type="protein sequence ID" value="MEP0863319.1"/>
    <property type="molecule type" value="Genomic_DNA"/>
</dbReference>
<accession>A0ABV0JJY2</accession>
<sequence>MVRIFLSAGHGAGDPGAIAGGTTEDREMRLTRDAAVAEMRSRGLDVTSVPDTLSLKETITWINVRSRRGDVALEIHADAVNNLNVRGASIFYVAGNAQRQADAQLVLQSLLRVVPGLPSRGTKPDTSTGVGSLGFCRQVDIPSMLLELGFLTSAGDRALLQSKRKEFARGLADGLQAWSTREAQRQGMTPPPPRSYPVISVKINDQLYNNQGILVNGNASIPVVFLNSLKIDPSKVANFPKVTHRNLEYIKAVDLQQLDVSIKWDNPSRTVILSAK</sequence>
<keyword evidence="3" id="KW-1185">Reference proteome</keyword>
<evidence type="ECO:0000259" key="1">
    <source>
        <dbReference type="SMART" id="SM00646"/>
    </source>
</evidence>
<name>A0ABV0JJY2_9CYAN</name>
<organism evidence="2 3">
    <name type="scientific">Funiculus sociatus GB2-A5</name>
    <dbReference type="NCBI Taxonomy" id="2933946"/>
    <lineage>
        <taxon>Bacteria</taxon>
        <taxon>Bacillati</taxon>
        <taxon>Cyanobacteriota</taxon>
        <taxon>Cyanophyceae</taxon>
        <taxon>Coleofasciculales</taxon>
        <taxon>Coleofasciculaceae</taxon>
        <taxon>Funiculus</taxon>
    </lineage>
</organism>
<dbReference type="Proteomes" id="UP001442494">
    <property type="component" value="Unassembled WGS sequence"/>
</dbReference>
<reference evidence="2 3" key="1">
    <citation type="submission" date="2022-04" db="EMBL/GenBank/DDBJ databases">
        <title>Positive selection, recombination, and allopatry shape intraspecific diversity of widespread and dominant cyanobacteria.</title>
        <authorList>
            <person name="Wei J."/>
            <person name="Shu W."/>
            <person name="Hu C."/>
        </authorList>
    </citation>
    <scope>NUCLEOTIDE SEQUENCE [LARGE SCALE GENOMIC DNA]</scope>
    <source>
        <strain evidence="2 3">GB2-A5</strain>
    </source>
</reference>
<feature type="domain" description="MurNAc-LAA" evidence="1">
    <location>
        <begin position="62"/>
        <end position="176"/>
    </location>
</feature>
<dbReference type="RefSeq" id="WP_190420460.1">
    <property type="nucleotide sequence ID" value="NZ_JAMPKK010000003.1"/>
</dbReference>
<gene>
    <name evidence="2" type="ORF">NDI37_02415</name>
</gene>
<evidence type="ECO:0000313" key="2">
    <source>
        <dbReference type="EMBL" id="MEP0863319.1"/>
    </source>
</evidence>
<dbReference type="PANTHER" id="PTHR30404">
    <property type="entry name" value="N-ACETYLMURAMOYL-L-ALANINE AMIDASE"/>
    <property type="match status" value="1"/>
</dbReference>
<protein>
    <submittedName>
        <fullName evidence="2">N-acetylmuramoyl-L-alanine amidase</fullName>
    </submittedName>
</protein>
<comment type="caution">
    <text evidence="2">The sequence shown here is derived from an EMBL/GenBank/DDBJ whole genome shotgun (WGS) entry which is preliminary data.</text>
</comment>
<proteinExistence type="predicted"/>
<dbReference type="PANTHER" id="PTHR30404:SF8">
    <property type="entry name" value="AUTOLYSIN PH-RELATED"/>
    <property type="match status" value="1"/>
</dbReference>
<dbReference type="Gene3D" id="3.40.630.40">
    <property type="entry name" value="Zn-dependent exopeptidases"/>
    <property type="match status" value="1"/>
</dbReference>
<dbReference type="SMART" id="SM00646">
    <property type="entry name" value="Ami_3"/>
    <property type="match status" value="1"/>
</dbReference>
<dbReference type="Pfam" id="PF01520">
    <property type="entry name" value="Amidase_3"/>
    <property type="match status" value="1"/>
</dbReference>
<evidence type="ECO:0000313" key="3">
    <source>
        <dbReference type="Proteomes" id="UP001442494"/>
    </source>
</evidence>
<dbReference type="SUPFAM" id="SSF53187">
    <property type="entry name" value="Zn-dependent exopeptidases"/>
    <property type="match status" value="1"/>
</dbReference>